<protein>
    <submittedName>
        <fullName evidence="2">IS66 family transposase ISPpu30</fullName>
    </submittedName>
</protein>
<dbReference type="InterPro" id="IPR036380">
    <property type="entry name" value="Isochorismatase-like_sf"/>
</dbReference>
<feature type="domain" description="Isochorismatase-like" evidence="1">
    <location>
        <begin position="63"/>
        <end position="130"/>
    </location>
</feature>
<gene>
    <name evidence="2" type="ORF">PS900_02990</name>
</gene>
<evidence type="ECO:0000313" key="2">
    <source>
        <dbReference type="EMBL" id="VVP04017.1"/>
    </source>
</evidence>
<dbReference type="Proteomes" id="UP000325723">
    <property type="component" value="Unassembled WGS sequence"/>
</dbReference>
<dbReference type="InterPro" id="IPR000868">
    <property type="entry name" value="Isochorismatase-like_dom"/>
</dbReference>
<evidence type="ECO:0000313" key="3">
    <source>
        <dbReference type="Proteomes" id="UP000325723"/>
    </source>
</evidence>
<dbReference type="SUPFAM" id="SSF52499">
    <property type="entry name" value="Isochorismatase-like hydrolases"/>
    <property type="match status" value="1"/>
</dbReference>
<dbReference type="RefSeq" id="WP_150727514.1">
    <property type="nucleotide sequence ID" value="NZ_CABVHR010000009.1"/>
</dbReference>
<dbReference type="Gene3D" id="3.40.50.850">
    <property type="entry name" value="Isochorismatase-like"/>
    <property type="match status" value="1"/>
</dbReference>
<evidence type="ECO:0000259" key="1">
    <source>
        <dbReference type="Pfam" id="PF00857"/>
    </source>
</evidence>
<dbReference type="EMBL" id="CABVIE010000008">
    <property type="protein sequence ID" value="VVP04017.1"/>
    <property type="molecule type" value="Genomic_DNA"/>
</dbReference>
<sequence length="153" mass="16891">MRQALLIIDVQPGFDPPQWLIDGIQKLIGTLPSVATVERYDESITPFEKQLGWHPAPDDDSLIPADRIFIKHGYAPTPETIDYLKSLNVERVLVCGLQTETCCLAAGFALFDAGLQPTLVTDLTVGSSLDRTGGLGVRLWEHHFKHTVKLADL</sequence>
<name>A0A8H2NSB9_PSEFL</name>
<reference evidence="2 3" key="1">
    <citation type="submission" date="2019-09" db="EMBL/GenBank/DDBJ databases">
        <authorList>
            <person name="Chandra G."/>
            <person name="Truman W A."/>
        </authorList>
    </citation>
    <scope>NUCLEOTIDE SEQUENCE [LARGE SCALE GENOMIC DNA]</scope>
    <source>
        <strain evidence="2">PS900</strain>
    </source>
</reference>
<organism evidence="2 3">
    <name type="scientific">Pseudomonas fluorescens</name>
    <dbReference type="NCBI Taxonomy" id="294"/>
    <lineage>
        <taxon>Bacteria</taxon>
        <taxon>Pseudomonadati</taxon>
        <taxon>Pseudomonadota</taxon>
        <taxon>Gammaproteobacteria</taxon>
        <taxon>Pseudomonadales</taxon>
        <taxon>Pseudomonadaceae</taxon>
        <taxon>Pseudomonas</taxon>
    </lineage>
</organism>
<proteinExistence type="predicted"/>
<dbReference type="AlphaFoldDB" id="A0A8H2NSB9"/>
<comment type="caution">
    <text evidence="2">The sequence shown here is derived from an EMBL/GenBank/DDBJ whole genome shotgun (WGS) entry which is preliminary data.</text>
</comment>
<accession>A0A8H2NSB9</accession>
<dbReference type="Pfam" id="PF00857">
    <property type="entry name" value="Isochorismatase"/>
    <property type="match status" value="1"/>
</dbReference>